<comment type="caution">
    <text evidence="2">The sequence shown here is derived from an EMBL/GenBank/DDBJ whole genome shotgun (WGS) entry which is preliminary data.</text>
</comment>
<feature type="region of interest" description="Disordered" evidence="1">
    <location>
        <begin position="127"/>
        <end position="167"/>
    </location>
</feature>
<name>A0A7J8H1B2_ROUAE</name>
<dbReference type="AlphaFoldDB" id="A0A7J8H1B2"/>
<evidence type="ECO:0000256" key="1">
    <source>
        <dbReference type="SAM" id="MobiDB-lite"/>
    </source>
</evidence>
<accession>A0A7J8H1B2</accession>
<reference evidence="2 3" key="1">
    <citation type="journal article" date="2020" name="Nature">
        <title>Six reference-quality genomes reveal evolution of bat adaptations.</title>
        <authorList>
            <person name="Jebb D."/>
            <person name="Huang Z."/>
            <person name="Pippel M."/>
            <person name="Hughes G.M."/>
            <person name="Lavrichenko K."/>
            <person name="Devanna P."/>
            <person name="Winkler S."/>
            <person name="Jermiin L.S."/>
            <person name="Skirmuntt E.C."/>
            <person name="Katzourakis A."/>
            <person name="Burkitt-Gray L."/>
            <person name="Ray D.A."/>
            <person name="Sullivan K.A.M."/>
            <person name="Roscito J.G."/>
            <person name="Kirilenko B.M."/>
            <person name="Davalos L.M."/>
            <person name="Corthals A.P."/>
            <person name="Power M.L."/>
            <person name="Jones G."/>
            <person name="Ransome R.D."/>
            <person name="Dechmann D.K.N."/>
            <person name="Locatelli A.G."/>
            <person name="Puechmaille S.J."/>
            <person name="Fedrigo O."/>
            <person name="Jarvis E.D."/>
            <person name="Hiller M."/>
            <person name="Vernes S.C."/>
            <person name="Myers E.W."/>
            <person name="Teeling E.C."/>
        </authorList>
    </citation>
    <scope>NUCLEOTIDE SEQUENCE [LARGE SCALE GENOMIC DNA]</scope>
    <source>
        <strain evidence="2">MRouAeg1</strain>
        <tissue evidence="2">Muscle</tissue>
    </source>
</reference>
<dbReference type="EMBL" id="JACASE010000005">
    <property type="protein sequence ID" value="KAF6466103.1"/>
    <property type="molecule type" value="Genomic_DNA"/>
</dbReference>
<protein>
    <submittedName>
        <fullName evidence="2">Uncharacterized protein</fullName>
    </submittedName>
</protein>
<feature type="compositionally biased region" description="Basic and acidic residues" evidence="1">
    <location>
        <begin position="73"/>
        <end position="94"/>
    </location>
</feature>
<organism evidence="2 3">
    <name type="scientific">Rousettus aegyptiacus</name>
    <name type="common">Egyptian fruit bat</name>
    <name type="synonym">Pteropus aegyptiacus</name>
    <dbReference type="NCBI Taxonomy" id="9407"/>
    <lineage>
        <taxon>Eukaryota</taxon>
        <taxon>Metazoa</taxon>
        <taxon>Chordata</taxon>
        <taxon>Craniata</taxon>
        <taxon>Vertebrata</taxon>
        <taxon>Euteleostomi</taxon>
        <taxon>Mammalia</taxon>
        <taxon>Eutheria</taxon>
        <taxon>Laurasiatheria</taxon>
        <taxon>Chiroptera</taxon>
        <taxon>Yinpterochiroptera</taxon>
        <taxon>Pteropodoidea</taxon>
        <taxon>Pteropodidae</taxon>
        <taxon>Rousettinae</taxon>
        <taxon>Rousettus</taxon>
    </lineage>
</organism>
<proteinExistence type="predicted"/>
<feature type="region of interest" description="Disordered" evidence="1">
    <location>
        <begin position="65"/>
        <end position="96"/>
    </location>
</feature>
<gene>
    <name evidence="2" type="ORF">HJG63_011401</name>
</gene>
<evidence type="ECO:0000313" key="2">
    <source>
        <dbReference type="EMBL" id="KAF6466103.1"/>
    </source>
</evidence>
<feature type="region of interest" description="Disordered" evidence="1">
    <location>
        <begin position="1"/>
        <end position="20"/>
    </location>
</feature>
<keyword evidence="3" id="KW-1185">Reference proteome</keyword>
<evidence type="ECO:0000313" key="3">
    <source>
        <dbReference type="Proteomes" id="UP000593571"/>
    </source>
</evidence>
<dbReference type="Proteomes" id="UP000593571">
    <property type="component" value="Unassembled WGS sequence"/>
</dbReference>
<sequence length="167" mass="18383">MNYQSPARRTLRAPGKNEEPCELEGKALGQAPSSFFPAGQWACGGLFLPRRGHCEPVSHLPRPGASLSPSFWKWDRRRDNRQGGRSTQTKDSRKNTITRLEASSLAFGRMCHCVCWVCGGEKVSDEEAEVRRERHPRRAAGSAPGRHRGRGEGTGGSLARPGCLQTD</sequence>